<evidence type="ECO:0000313" key="2">
    <source>
        <dbReference type="Proteomes" id="UP000530564"/>
    </source>
</evidence>
<comment type="caution">
    <text evidence="1">The sequence shown here is derived from an EMBL/GenBank/DDBJ whole genome shotgun (WGS) entry which is preliminary data.</text>
</comment>
<dbReference type="Proteomes" id="UP000530564">
    <property type="component" value="Unassembled WGS sequence"/>
</dbReference>
<accession>A0A840A630</accession>
<name>A0A840A630_9CAUL</name>
<reference evidence="1 2" key="1">
    <citation type="submission" date="2020-08" db="EMBL/GenBank/DDBJ databases">
        <title>Genomic Encyclopedia of Type Strains, Phase IV (KMG-IV): sequencing the most valuable type-strain genomes for metagenomic binning, comparative biology and taxonomic classification.</title>
        <authorList>
            <person name="Goeker M."/>
        </authorList>
    </citation>
    <scope>NUCLEOTIDE SEQUENCE [LARGE SCALE GENOMIC DNA]</scope>
    <source>
        <strain evidence="1 2">DSM 21793</strain>
    </source>
</reference>
<proteinExistence type="predicted"/>
<sequence length="30" mass="3253">MFELIFIAASICALVRIQFDKTGPGTSPLI</sequence>
<dbReference type="AlphaFoldDB" id="A0A840A630"/>
<evidence type="ECO:0000313" key="1">
    <source>
        <dbReference type="EMBL" id="MBB3892931.1"/>
    </source>
</evidence>
<keyword evidence="2" id="KW-1185">Reference proteome</keyword>
<gene>
    <name evidence="1" type="ORF">GGQ61_003669</name>
</gene>
<organism evidence="1 2">
    <name type="scientific">Phenylobacterium haematophilum</name>
    <dbReference type="NCBI Taxonomy" id="98513"/>
    <lineage>
        <taxon>Bacteria</taxon>
        <taxon>Pseudomonadati</taxon>
        <taxon>Pseudomonadota</taxon>
        <taxon>Alphaproteobacteria</taxon>
        <taxon>Caulobacterales</taxon>
        <taxon>Caulobacteraceae</taxon>
        <taxon>Phenylobacterium</taxon>
    </lineage>
</organism>
<dbReference type="EMBL" id="JACIDK010000006">
    <property type="protein sequence ID" value="MBB3892931.1"/>
    <property type="molecule type" value="Genomic_DNA"/>
</dbReference>
<protein>
    <submittedName>
        <fullName evidence="1">Uncharacterized protein</fullName>
    </submittedName>
</protein>